<protein>
    <recommendedName>
        <fullName evidence="1">Peptidase M13 C-terminal domain-containing protein</fullName>
    </recommendedName>
</protein>
<keyword evidence="4" id="KW-1185">Reference proteome</keyword>
<dbReference type="InterPro" id="IPR018497">
    <property type="entry name" value="Peptidase_M13_C"/>
</dbReference>
<dbReference type="OrthoDB" id="6475849at2759"/>
<name>B7QI55_IXOSC</name>
<dbReference type="VEuPathDB" id="VectorBase:ISCW014215"/>
<dbReference type="InParanoid" id="B7QI55"/>
<dbReference type="InterPro" id="IPR042089">
    <property type="entry name" value="Peptidase_M13_dom_2"/>
</dbReference>
<proteinExistence type="predicted"/>
<dbReference type="AlphaFoldDB" id="B7QI55"/>
<dbReference type="Gene3D" id="3.40.390.10">
    <property type="entry name" value="Collagenase (Catalytic Domain)"/>
    <property type="match status" value="1"/>
</dbReference>
<dbReference type="EMBL" id="DS943635">
    <property type="protein sequence ID" value="EEC18527.1"/>
    <property type="molecule type" value="Genomic_DNA"/>
</dbReference>
<dbReference type="InterPro" id="IPR000718">
    <property type="entry name" value="Peptidase_M13"/>
</dbReference>
<dbReference type="HOGENOM" id="CLU_020380_0_0_1"/>
<dbReference type="GO" id="GO:0004222">
    <property type="term" value="F:metalloendopeptidase activity"/>
    <property type="evidence" value="ECO:0000318"/>
    <property type="project" value="GO_Central"/>
</dbReference>
<gene>
    <name evidence="2" type="ORF">IscW_ISCW014215</name>
</gene>
<dbReference type="EnsemblMetazoa" id="ISCW014215-RA">
    <property type="protein sequence ID" value="ISCW014215-PA"/>
    <property type="gene ID" value="ISCW014215"/>
</dbReference>
<dbReference type="PANTHER" id="PTHR11733">
    <property type="entry name" value="ZINC METALLOPROTEASE FAMILY M13 NEPRILYSIN-RELATED"/>
    <property type="match status" value="1"/>
</dbReference>
<dbReference type="PANTHER" id="PTHR11733:SF240">
    <property type="entry name" value="GH14155P-RELATED"/>
    <property type="match status" value="1"/>
</dbReference>
<dbReference type="GO" id="GO:0005886">
    <property type="term" value="C:plasma membrane"/>
    <property type="evidence" value="ECO:0000318"/>
    <property type="project" value="GO_Central"/>
</dbReference>
<dbReference type="EMBL" id="ABJB011083076">
    <property type="status" value="NOT_ANNOTATED_CDS"/>
    <property type="molecule type" value="Genomic_DNA"/>
</dbReference>
<evidence type="ECO:0000313" key="3">
    <source>
        <dbReference type="EnsemblMetazoa" id="ISCW014215-PA"/>
    </source>
</evidence>
<feature type="domain" description="Peptidase M13 C-terminal" evidence="1">
    <location>
        <begin position="477"/>
        <end position="627"/>
    </location>
</feature>
<evidence type="ECO:0000313" key="4">
    <source>
        <dbReference type="Proteomes" id="UP000001555"/>
    </source>
</evidence>
<reference evidence="2 4" key="1">
    <citation type="submission" date="2008-03" db="EMBL/GenBank/DDBJ databases">
        <title>Annotation of Ixodes scapularis.</title>
        <authorList>
            <consortium name="Ixodes scapularis Genome Project Consortium"/>
            <person name="Caler E."/>
            <person name="Hannick L.I."/>
            <person name="Bidwell S."/>
            <person name="Joardar V."/>
            <person name="Thiagarajan M."/>
            <person name="Amedeo P."/>
            <person name="Galinsky K.J."/>
            <person name="Schobel S."/>
            <person name="Inman J."/>
            <person name="Hostetler J."/>
            <person name="Miller J."/>
            <person name="Hammond M."/>
            <person name="Megy K."/>
            <person name="Lawson D."/>
            <person name="Kodira C."/>
            <person name="Sutton G."/>
            <person name="Meyer J."/>
            <person name="Hill C.A."/>
            <person name="Birren B."/>
            <person name="Nene V."/>
            <person name="Collins F."/>
            <person name="Alarcon-Chaidez F."/>
            <person name="Wikel S."/>
            <person name="Strausberg R."/>
        </authorList>
    </citation>
    <scope>NUCLEOTIDE SEQUENCE [LARGE SCALE GENOMIC DNA]</scope>
    <source>
        <strain evidence="4">Wikel</strain>
        <strain evidence="2">Wikel colony</strain>
    </source>
</reference>
<sequence length="641" mass="72677">MLRYLSSQWHDSRTRACSDFYEFVCGPWAEQQRPHVAYEDADGALSADIEAHVRDFLNGQKSGDLEPLFRFWKGCLDLDSVPLARVLGLARNLGLDLHRSMAPRSKERLLGLAVILVQEFGLCSLLTVELDRDPEGMAAYIIAVGEPELPLGKLRPPALWNQGKTRRMLTKVGADLAALLDPGVEKTEQASEGFANVTMLLTSGDVMVEEVRNALLEHIQSLNLMDAWTKVVAKIKTKNAKVYSFYPVALAQPATLADYVAKATCPRTTTLSDRIQLHQYMVVLSLLHLSPFLRVVEPVGLFLSSLNGLPISPDLPNRETLCLHLAERTLPNLLQMAYERIFNSSLLFDELMGDVMVEEVRNALLEHIQSLNLMDAWTKVVAKIKTKNAKVYSFYPVALAQPATLADYVAKLTRSVPWKSDVVDYYIRLRGFLAQMMERDDSLQLFLPRWKHSVFDPECLYNPRRDVVFNFYEPEGPWWTEKTRALVEERTSCLQRSHEALADAKHPQRKTYDPPYLGGLNHLEDTLSVRVALKVYDDLLYTNRYLDRDYRLVGAEHISSKQLFFIYFARSMCEVPDTFDRFMNSHLSSKNNGIYRVNVALMNNHEFADAFGCAAGTRMAPAEPCSVWKCNRGLCEGNRLA</sequence>
<organism>
    <name type="scientific">Ixodes scapularis</name>
    <name type="common">Black-legged tick</name>
    <name type="synonym">Deer tick</name>
    <dbReference type="NCBI Taxonomy" id="6945"/>
    <lineage>
        <taxon>Eukaryota</taxon>
        <taxon>Metazoa</taxon>
        <taxon>Ecdysozoa</taxon>
        <taxon>Arthropoda</taxon>
        <taxon>Chelicerata</taxon>
        <taxon>Arachnida</taxon>
        <taxon>Acari</taxon>
        <taxon>Parasitiformes</taxon>
        <taxon>Ixodida</taxon>
        <taxon>Ixodoidea</taxon>
        <taxon>Ixodidae</taxon>
        <taxon>Ixodinae</taxon>
        <taxon>Ixodes</taxon>
    </lineage>
</organism>
<dbReference type="GO" id="GO:0016485">
    <property type="term" value="P:protein processing"/>
    <property type="evidence" value="ECO:0000318"/>
    <property type="project" value="GO_Central"/>
</dbReference>
<dbReference type="EMBL" id="ABJB010103967">
    <property type="status" value="NOT_ANNOTATED_CDS"/>
    <property type="molecule type" value="Genomic_DNA"/>
</dbReference>
<dbReference type="EMBL" id="ABJB010597031">
    <property type="status" value="NOT_ANNOTATED_CDS"/>
    <property type="molecule type" value="Genomic_DNA"/>
</dbReference>
<accession>B7QI55</accession>
<dbReference type="VEuPathDB" id="VectorBase:ISCP_017141"/>
<dbReference type="EMBL" id="ABJB011028605">
    <property type="status" value="NOT_ANNOTATED_CDS"/>
    <property type="molecule type" value="Genomic_DNA"/>
</dbReference>
<dbReference type="EMBL" id="ABJB010865457">
    <property type="status" value="NOT_ANNOTATED_CDS"/>
    <property type="molecule type" value="Genomic_DNA"/>
</dbReference>
<dbReference type="Proteomes" id="UP000001555">
    <property type="component" value="Unassembled WGS sequence"/>
</dbReference>
<dbReference type="Gene3D" id="1.10.1380.10">
    <property type="entry name" value="Neutral endopeptidase , domain2"/>
    <property type="match status" value="1"/>
</dbReference>
<evidence type="ECO:0000259" key="1">
    <source>
        <dbReference type="Pfam" id="PF01431"/>
    </source>
</evidence>
<evidence type="ECO:0000313" key="2">
    <source>
        <dbReference type="EMBL" id="EEC18527.1"/>
    </source>
</evidence>
<dbReference type="InterPro" id="IPR024079">
    <property type="entry name" value="MetalloPept_cat_dom_sf"/>
</dbReference>
<dbReference type="PaxDb" id="6945-B7QI55"/>
<dbReference type="PROSITE" id="PS51885">
    <property type="entry name" value="NEPRILYSIN"/>
    <property type="match status" value="1"/>
</dbReference>
<dbReference type="EMBL" id="ABJB010180696">
    <property type="status" value="NOT_ANNOTATED_CDS"/>
    <property type="molecule type" value="Genomic_DNA"/>
</dbReference>
<reference evidence="3" key="2">
    <citation type="submission" date="2020-05" db="UniProtKB">
        <authorList>
            <consortium name="EnsemblMetazoa"/>
        </authorList>
    </citation>
    <scope>IDENTIFICATION</scope>
    <source>
        <strain evidence="3">wikel</strain>
    </source>
</reference>
<dbReference type="EMBL" id="ABJB011125399">
    <property type="status" value="NOT_ANNOTATED_CDS"/>
    <property type="molecule type" value="Genomic_DNA"/>
</dbReference>
<dbReference type="EMBL" id="ABJB010240475">
    <property type="status" value="NOT_ANNOTATED_CDS"/>
    <property type="molecule type" value="Genomic_DNA"/>
</dbReference>
<dbReference type="VEuPathDB" id="VectorBase:ISCI014215"/>
<dbReference type="SUPFAM" id="SSF55486">
    <property type="entry name" value="Metalloproteases ('zincins'), catalytic domain"/>
    <property type="match status" value="1"/>
</dbReference>
<dbReference type="Pfam" id="PF01431">
    <property type="entry name" value="Peptidase_M13"/>
    <property type="match status" value="1"/>
</dbReference>
<dbReference type="EMBL" id="ABJB010837138">
    <property type="status" value="NOT_ANNOTATED_CDS"/>
    <property type="molecule type" value="Genomic_DNA"/>
</dbReference>